<dbReference type="PANTHER" id="PTHR48100">
    <property type="entry name" value="BROAD-SPECIFICITY PHOSPHATASE YOR283W-RELATED"/>
    <property type="match status" value="1"/>
</dbReference>
<dbReference type="GO" id="GO:0070297">
    <property type="term" value="P:regulation of phosphorelay signal transduction system"/>
    <property type="evidence" value="ECO:0007669"/>
    <property type="project" value="TreeGrafter"/>
</dbReference>
<feature type="binding site" evidence="1">
    <location>
        <begin position="28"/>
        <end position="29"/>
    </location>
    <ligand>
        <name>substrate</name>
    </ligand>
</feature>
<dbReference type="SMART" id="SM00855">
    <property type="entry name" value="PGAM"/>
    <property type="match status" value="1"/>
</dbReference>
<dbReference type="PANTHER" id="PTHR48100:SF15">
    <property type="entry name" value="SEDOHEPTULOSE 1,7-BISPHOSPHATASE"/>
    <property type="match status" value="1"/>
</dbReference>
<reference evidence="3" key="1">
    <citation type="submission" date="2019-08" db="EMBL/GenBank/DDBJ databases">
        <title>Limnoglobus roseus gen. nov., sp. nov., a novel freshwater planctomycete with a giant genome from the family Gemmataceae.</title>
        <authorList>
            <person name="Kulichevskaya I.S."/>
            <person name="Naumoff D.G."/>
            <person name="Miroshnikov K."/>
            <person name="Ivanova A."/>
            <person name="Philippov D.A."/>
            <person name="Hakobyan A."/>
            <person name="Rijpstra I.C."/>
            <person name="Sinninghe Damste J.S."/>
            <person name="Liesack W."/>
            <person name="Dedysh S.N."/>
        </authorList>
    </citation>
    <scope>NUCLEOTIDE SEQUENCE [LARGE SCALE GENOMIC DNA]</scope>
    <source>
        <strain evidence="3">PX52</strain>
    </source>
</reference>
<keyword evidence="3" id="KW-1185">Reference proteome</keyword>
<dbReference type="CDD" id="cd07067">
    <property type="entry name" value="HP_PGM_like"/>
    <property type="match status" value="1"/>
</dbReference>
<dbReference type="Proteomes" id="UP000324974">
    <property type="component" value="Chromosome"/>
</dbReference>
<evidence type="ECO:0000313" key="2">
    <source>
        <dbReference type="EMBL" id="QEL14476.1"/>
    </source>
</evidence>
<dbReference type="Pfam" id="PF00300">
    <property type="entry name" value="His_Phos_1"/>
    <property type="match status" value="1"/>
</dbReference>
<dbReference type="RefSeq" id="WP_149109367.1">
    <property type="nucleotide sequence ID" value="NZ_CP042425.1"/>
</dbReference>
<sequence length="209" mass="22949">MAAVDSNLPKVYLARHGETEWTKTGQHTGRTDIALTPQGEDDAKLIGLRVAHLKFTSVFTSPLQRAKRTSELAGFAALVDPDLMEWDYGSFEGKKTADIRKVQADWQLLKHGAPNGETAQQVAARADRVIAKVKALTGNVLIFAHGHYLRVFASRWVGADPAFAQHLLLGTSSISVLSFDHGRIEEPAIMLWNDDRHLSGEGCVIPVKK</sequence>
<dbReference type="KEGG" id="lrs:PX52LOC_01365"/>
<dbReference type="EMBL" id="CP042425">
    <property type="protein sequence ID" value="QEL14476.1"/>
    <property type="molecule type" value="Genomic_DNA"/>
</dbReference>
<proteinExistence type="predicted"/>
<dbReference type="OrthoDB" id="9781415at2"/>
<feature type="binding site" evidence="1">
    <location>
        <position position="65"/>
    </location>
    <ligand>
        <name>substrate</name>
    </ligand>
</feature>
<dbReference type="InterPro" id="IPR029033">
    <property type="entry name" value="His_PPase_superfam"/>
</dbReference>
<dbReference type="SUPFAM" id="SSF53254">
    <property type="entry name" value="Phosphoglycerate mutase-like"/>
    <property type="match status" value="1"/>
</dbReference>
<dbReference type="InterPro" id="IPR013078">
    <property type="entry name" value="His_Pase_superF_clade-1"/>
</dbReference>
<dbReference type="Gene3D" id="3.40.50.1240">
    <property type="entry name" value="Phosphoglycerate mutase-like"/>
    <property type="match status" value="1"/>
</dbReference>
<gene>
    <name evidence="2" type="ORF">PX52LOC_01365</name>
</gene>
<evidence type="ECO:0000313" key="3">
    <source>
        <dbReference type="Proteomes" id="UP000324974"/>
    </source>
</evidence>
<evidence type="ECO:0000256" key="1">
    <source>
        <dbReference type="PIRSR" id="PIRSR613078-2"/>
    </source>
</evidence>
<organism evidence="2 3">
    <name type="scientific">Limnoglobus roseus</name>
    <dbReference type="NCBI Taxonomy" id="2598579"/>
    <lineage>
        <taxon>Bacteria</taxon>
        <taxon>Pseudomonadati</taxon>
        <taxon>Planctomycetota</taxon>
        <taxon>Planctomycetia</taxon>
        <taxon>Gemmatales</taxon>
        <taxon>Gemmataceae</taxon>
        <taxon>Limnoglobus</taxon>
    </lineage>
</organism>
<dbReference type="InterPro" id="IPR050275">
    <property type="entry name" value="PGM_Phosphatase"/>
</dbReference>
<dbReference type="AlphaFoldDB" id="A0A5C1A8W4"/>
<name>A0A5C1A8W4_9BACT</name>
<dbReference type="GO" id="GO:0101006">
    <property type="term" value="F:protein histidine phosphatase activity"/>
    <property type="evidence" value="ECO:0007669"/>
    <property type="project" value="TreeGrafter"/>
</dbReference>
<accession>A0A5C1A8W4</accession>
<protein>
    <submittedName>
        <fullName evidence="2">Histidine phosphatase family protein</fullName>
    </submittedName>
</protein>